<accession>A0A0R0M3W8</accession>
<sequence>EGRFFICIFLDTKHCPSQHRMGFYRKTRFCRNSVFFVRGVAQKILKNWLDHGAM</sequence>
<gene>
    <name evidence="1" type="ORF">M153_8050004170</name>
</gene>
<protein>
    <submittedName>
        <fullName evidence="1">Uncharacterized protein</fullName>
    </submittedName>
</protein>
<dbReference type="Proteomes" id="UP000051530">
    <property type="component" value="Unassembled WGS sequence"/>
</dbReference>
<keyword evidence="2" id="KW-1185">Reference proteome</keyword>
<evidence type="ECO:0000313" key="2">
    <source>
        <dbReference type="Proteomes" id="UP000051530"/>
    </source>
</evidence>
<comment type="caution">
    <text evidence="1">The sequence shown here is derived from an EMBL/GenBank/DDBJ whole genome shotgun (WGS) entry which is preliminary data.</text>
</comment>
<proteinExistence type="predicted"/>
<dbReference type="AlphaFoldDB" id="A0A0R0M3W8"/>
<reference evidence="1 2" key="1">
    <citation type="submission" date="2015-07" db="EMBL/GenBank/DDBJ databases">
        <title>The genome of Pseudoloma neurophilia, a relevant intracellular parasite of the zebrafish.</title>
        <authorList>
            <person name="Ndikumana S."/>
            <person name="Pelin A."/>
            <person name="Sanders J."/>
            <person name="Corradi N."/>
        </authorList>
    </citation>
    <scope>NUCLEOTIDE SEQUENCE [LARGE SCALE GENOMIC DNA]</scope>
    <source>
        <strain evidence="1 2">MK1</strain>
    </source>
</reference>
<name>A0A0R0M3W8_9MICR</name>
<feature type="non-terminal residue" evidence="1">
    <location>
        <position position="1"/>
    </location>
</feature>
<dbReference type="VEuPathDB" id="MicrosporidiaDB:M153_8050004170"/>
<organism evidence="1 2">
    <name type="scientific">Pseudoloma neurophilia</name>
    <dbReference type="NCBI Taxonomy" id="146866"/>
    <lineage>
        <taxon>Eukaryota</taxon>
        <taxon>Fungi</taxon>
        <taxon>Fungi incertae sedis</taxon>
        <taxon>Microsporidia</taxon>
        <taxon>Pseudoloma</taxon>
    </lineage>
</organism>
<dbReference type="EMBL" id="LGUB01000307">
    <property type="protein sequence ID" value="KRH93520.1"/>
    <property type="molecule type" value="Genomic_DNA"/>
</dbReference>
<evidence type="ECO:0000313" key="1">
    <source>
        <dbReference type="EMBL" id="KRH93520.1"/>
    </source>
</evidence>